<dbReference type="EC" id="3.6.4.13" evidence="1"/>
<dbReference type="Gene3D" id="2.40.50.90">
    <property type="match status" value="1"/>
</dbReference>
<keyword evidence="5 9" id="KW-0347">Helicase</keyword>
<dbReference type="SUPFAM" id="SSF63748">
    <property type="entry name" value="Tudor/PWWP/MBT"/>
    <property type="match status" value="1"/>
</dbReference>
<keyword evidence="4" id="KW-0378">Hydrolase</keyword>
<evidence type="ECO:0000259" key="8">
    <source>
        <dbReference type="Pfam" id="PF00567"/>
    </source>
</evidence>
<keyword evidence="2" id="KW-0677">Repeat</keyword>
<dbReference type="PANTHER" id="PTHR22655">
    <property type="entry name" value="ATP-DEPENDENT RNA HELICASE TDRD12-RELATED"/>
    <property type="match status" value="1"/>
</dbReference>
<feature type="domain" description="Tudor" evidence="8">
    <location>
        <begin position="2"/>
        <end position="68"/>
    </location>
</feature>
<feature type="non-terminal residue" evidence="9">
    <location>
        <position position="1"/>
    </location>
</feature>
<feature type="non-terminal residue" evidence="9">
    <location>
        <position position="105"/>
    </location>
</feature>
<evidence type="ECO:0000256" key="7">
    <source>
        <dbReference type="ARBA" id="ARBA00047984"/>
    </source>
</evidence>
<evidence type="ECO:0000313" key="10">
    <source>
        <dbReference type="Proteomes" id="UP000520463"/>
    </source>
</evidence>
<evidence type="ECO:0000256" key="6">
    <source>
        <dbReference type="ARBA" id="ARBA00022840"/>
    </source>
</evidence>
<accession>A0A7L0MZ27</accession>
<evidence type="ECO:0000256" key="1">
    <source>
        <dbReference type="ARBA" id="ARBA00012552"/>
    </source>
</evidence>
<dbReference type="Proteomes" id="UP000520463">
    <property type="component" value="Unassembled WGS sequence"/>
</dbReference>
<dbReference type="GO" id="GO:0005524">
    <property type="term" value="F:ATP binding"/>
    <property type="evidence" value="ECO:0007669"/>
    <property type="project" value="UniProtKB-KW"/>
</dbReference>
<dbReference type="InterPro" id="IPR002999">
    <property type="entry name" value="Tudor"/>
</dbReference>
<evidence type="ECO:0000256" key="4">
    <source>
        <dbReference type="ARBA" id="ARBA00022801"/>
    </source>
</evidence>
<evidence type="ECO:0000256" key="2">
    <source>
        <dbReference type="ARBA" id="ARBA00022737"/>
    </source>
</evidence>
<comment type="caution">
    <text evidence="9">The sequence shown here is derived from an EMBL/GenBank/DDBJ whole genome shotgun (WGS) entry which is preliminary data.</text>
</comment>
<dbReference type="PANTHER" id="PTHR22655:SF2">
    <property type="entry name" value="ATP-DEPENDENT RNA HELICASE TDRD12-RELATED"/>
    <property type="match status" value="1"/>
</dbReference>
<dbReference type="InterPro" id="IPR035437">
    <property type="entry name" value="SNase_OB-fold_sf"/>
</dbReference>
<reference evidence="9 10" key="1">
    <citation type="submission" date="2019-09" db="EMBL/GenBank/DDBJ databases">
        <title>Bird 10,000 Genomes (B10K) Project - Family phase.</title>
        <authorList>
            <person name="Zhang G."/>
        </authorList>
    </citation>
    <scope>NUCLEOTIDE SEQUENCE [LARGE SCALE GENOMIC DNA]</scope>
    <source>
        <strain evidence="9">B10K-DU-001-43</strain>
        <tissue evidence="9">Muscle</tissue>
    </source>
</reference>
<dbReference type="OrthoDB" id="249932at2759"/>
<dbReference type="GO" id="GO:0042078">
    <property type="term" value="P:germ-line stem cell division"/>
    <property type="evidence" value="ECO:0007669"/>
    <property type="project" value="TreeGrafter"/>
</dbReference>
<dbReference type="GO" id="GO:0016787">
    <property type="term" value="F:hydrolase activity"/>
    <property type="evidence" value="ECO:0007669"/>
    <property type="project" value="UniProtKB-KW"/>
</dbReference>
<keyword evidence="6" id="KW-0067">ATP-binding</keyword>
<name>A0A7L0MZ27_9PASS</name>
<keyword evidence="10" id="KW-1185">Reference proteome</keyword>
<dbReference type="EMBL" id="VXAU01000473">
    <property type="protein sequence ID" value="NXK86397.1"/>
    <property type="molecule type" value="Genomic_DNA"/>
</dbReference>
<evidence type="ECO:0000256" key="3">
    <source>
        <dbReference type="ARBA" id="ARBA00022741"/>
    </source>
</evidence>
<dbReference type="GO" id="GO:0003724">
    <property type="term" value="F:RNA helicase activity"/>
    <property type="evidence" value="ECO:0007669"/>
    <property type="project" value="UniProtKB-EC"/>
</dbReference>
<organism evidence="9 10">
    <name type="scientific">Formicarius rufipectus</name>
    <dbReference type="NCBI Taxonomy" id="1118560"/>
    <lineage>
        <taxon>Eukaryota</taxon>
        <taxon>Metazoa</taxon>
        <taxon>Chordata</taxon>
        <taxon>Craniata</taxon>
        <taxon>Vertebrata</taxon>
        <taxon>Euteleostomi</taxon>
        <taxon>Archelosauria</taxon>
        <taxon>Archosauria</taxon>
        <taxon>Dinosauria</taxon>
        <taxon>Saurischia</taxon>
        <taxon>Theropoda</taxon>
        <taxon>Coelurosauria</taxon>
        <taxon>Aves</taxon>
        <taxon>Neognathae</taxon>
        <taxon>Neoaves</taxon>
        <taxon>Telluraves</taxon>
        <taxon>Australaves</taxon>
        <taxon>Passeriformes</taxon>
        <taxon>Formicariidae</taxon>
        <taxon>Formicarius</taxon>
    </lineage>
</organism>
<comment type="catalytic activity">
    <reaction evidence="7">
        <text>ATP + H2O = ADP + phosphate + H(+)</text>
        <dbReference type="Rhea" id="RHEA:13065"/>
        <dbReference type="ChEBI" id="CHEBI:15377"/>
        <dbReference type="ChEBI" id="CHEBI:15378"/>
        <dbReference type="ChEBI" id="CHEBI:30616"/>
        <dbReference type="ChEBI" id="CHEBI:43474"/>
        <dbReference type="ChEBI" id="CHEBI:456216"/>
        <dbReference type="EC" id="3.6.4.13"/>
    </reaction>
</comment>
<gene>
    <name evidence="9" type="primary">Tdrd12</name>
    <name evidence="9" type="ORF">FORRUF_R05436</name>
</gene>
<keyword evidence="3" id="KW-0547">Nucleotide-binding</keyword>
<proteinExistence type="predicted"/>
<sequence length="105" mass="12239">QLCVVFREELQCWCRAVVQSVRHRSDGCRFGCFLVDYGRHCFVKLENIRIPLQMCEKLPYRAKKCGLYCVKPLTLHIDFCEGTAKIGPAKKWDTAAIRRFQNLIT</sequence>
<protein>
    <recommendedName>
        <fullName evidence="1">RNA helicase</fullName>
        <ecNumber evidence="1">3.6.4.13</ecNumber>
    </recommendedName>
</protein>
<evidence type="ECO:0000313" key="9">
    <source>
        <dbReference type="EMBL" id="NXK86397.1"/>
    </source>
</evidence>
<dbReference type="AlphaFoldDB" id="A0A7L0MZ27"/>
<dbReference type="Pfam" id="PF00567">
    <property type="entry name" value="TUDOR"/>
    <property type="match status" value="1"/>
</dbReference>
<evidence type="ECO:0000256" key="5">
    <source>
        <dbReference type="ARBA" id="ARBA00022806"/>
    </source>
</evidence>